<dbReference type="Proteomes" id="UP001346869">
    <property type="component" value="Unassembled WGS sequence"/>
</dbReference>
<evidence type="ECO:0000313" key="3">
    <source>
        <dbReference type="Proteomes" id="UP001346869"/>
    </source>
</evidence>
<protein>
    <submittedName>
        <fullName evidence="2">Uncharacterized protein</fullName>
    </submittedName>
</protein>
<organism evidence="2 3">
    <name type="scientific">Eleginops maclovinus</name>
    <name type="common">Patagonian blennie</name>
    <name type="synonym">Eleginus maclovinus</name>
    <dbReference type="NCBI Taxonomy" id="56733"/>
    <lineage>
        <taxon>Eukaryota</taxon>
        <taxon>Metazoa</taxon>
        <taxon>Chordata</taxon>
        <taxon>Craniata</taxon>
        <taxon>Vertebrata</taxon>
        <taxon>Euteleostomi</taxon>
        <taxon>Actinopterygii</taxon>
        <taxon>Neopterygii</taxon>
        <taxon>Teleostei</taxon>
        <taxon>Neoteleostei</taxon>
        <taxon>Acanthomorphata</taxon>
        <taxon>Eupercaria</taxon>
        <taxon>Perciformes</taxon>
        <taxon>Notothenioidei</taxon>
        <taxon>Eleginopidae</taxon>
        <taxon>Eleginops</taxon>
    </lineage>
</organism>
<accession>A0AAN8ACE9</accession>
<feature type="region of interest" description="Disordered" evidence="1">
    <location>
        <begin position="35"/>
        <end position="67"/>
    </location>
</feature>
<name>A0AAN8ACE9_ELEMC</name>
<reference evidence="2 3" key="2">
    <citation type="journal article" date="2023" name="Mol. Biol. Evol.">
        <title>Genomics of Secondarily Temperate Adaptation in the Only Non-Antarctic Icefish.</title>
        <authorList>
            <person name="Rivera-Colon A.G."/>
            <person name="Rayamajhi N."/>
            <person name="Minhas B.F."/>
            <person name="Madrigal G."/>
            <person name="Bilyk K.T."/>
            <person name="Yoon V."/>
            <person name="Hune M."/>
            <person name="Gregory S."/>
            <person name="Cheng C.H.C."/>
            <person name="Catchen J.M."/>
        </authorList>
    </citation>
    <scope>NUCLEOTIDE SEQUENCE [LARGE SCALE GENOMIC DNA]</scope>
    <source>
        <strain evidence="2">JMC-PN-2008</strain>
    </source>
</reference>
<comment type="caution">
    <text evidence="2">The sequence shown here is derived from an EMBL/GenBank/DDBJ whole genome shotgun (WGS) entry which is preliminary data.</text>
</comment>
<dbReference type="EMBL" id="JAUZQC010000016">
    <property type="protein sequence ID" value="KAK5857546.1"/>
    <property type="molecule type" value="Genomic_DNA"/>
</dbReference>
<feature type="compositionally biased region" description="Basic and acidic residues" evidence="1">
    <location>
        <begin position="47"/>
        <end position="67"/>
    </location>
</feature>
<evidence type="ECO:0000313" key="2">
    <source>
        <dbReference type="EMBL" id="KAK5857546.1"/>
    </source>
</evidence>
<gene>
    <name evidence="2" type="ORF">PBY51_010785</name>
</gene>
<reference evidence="2 3" key="1">
    <citation type="journal article" date="2023" name="Genes (Basel)">
        <title>Chromosome-Level Genome Assembly and Circadian Gene Repertoire of the Patagonia Blennie Eleginops maclovinus-The Closest Ancestral Proxy of Antarctic Cryonotothenioids.</title>
        <authorList>
            <person name="Cheng C.C."/>
            <person name="Rivera-Colon A.G."/>
            <person name="Minhas B.F."/>
            <person name="Wilson L."/>
            <person name="Rayamajhi N."/>
            <person name="Vargas-Chacoff L."/>
            <person name="Catchen J.M."/>
        </authorList>
    </citation>
    <scope>NUCLEOTIDE SEQUENCE [LARGE SCALE GENOMIC DNA]</scope>
    <source>
        <strain evidence="2">JMC-PN-2008</strain>
    </source>
</reference>
<dbReference type="AlphaFoldDB" id="A0AAN8ACE9"/>
<keyword evidence="3" id="KW-1185">Reference proteome</keyword>
<sequence>MTTKPERKMEMKHWKQSKALADGNLHKNCKACQKLSADRKSKRNKQKCRDKAEGSERLHKLIDIKED</sequence>
<proteinExistence type="predicted"/>
<evidence type="ECO:0000256" key="1">
    <source>
        <dbReference type="SAM" id="MobiDB-lite"/>
    </source>
</evidence>